<dbReference type="PROSITE" id="PS51186">
    <property type="entry name" value="GNAT"/>
    <property type="match status" value="1"/>
</dbReference>
<dbReference type="EMBL" id="JAAMFK010000011">
    <property type="protein sequence ID" value="MBS9339232.1"/>
    <property type="molecule type" value="Genomic_DNA"/>
</dbReference>
<gene>
    <name evidence="2" type="ORF">G6R29_06390</name>
</gene>
<organism evidence="2 3">
    <name type="scientific">Fructobacillus broussonetiae</name>
    <dbReference type="NCBI Taxonomy" id="2713173"/>
    <lineage>
        <taxon>Bacteria</taxon>
        <taxon>Bacillati</taxon>
        <taxon>Bacillota</taxon>
        <taxon>Bacilli</taxon>
        <taxon>Lactobacillales</taxon>
        <taxon>Lactobacillaceae</taxon>
        <taxon>Fructobacillus</taxon>
    </lineage>
</organism>
<dbReference type="Proteomes" id="UP001519504">
    <property type="component" value="Unassembled WGS sequence"/>
</dbReference>
<dbReference type="InterPro" id="IPR051908">
    <property type="entry name" value="Ribosomal_N-acetyltransferase"/>
</dbReference>
<evidence type="ECO:0000259" key="1">
    <source>
        <dbReference type="PROSITE" id="PS51186"/>
    </source>
</evidence>
<protein>
    <submittedName>
        <fullName evidence="2">GNAT family N-acetyltransferase</fullName>
    </submittedName>
</protein>
<dbReference type="Pfam" id="PF13302">
    <property type="entry name" value="Acetyltransf_3"/>
    <property type="match status" value="1"/>
</dbReference>
<comment type="caution">
    <text evidence="2">The sequence shown here is derived from an EMBL/GenBank/DDBJ whole genome shotgun (WGS) entry which is preliminary data.</text>
</comment>
<evidence type="ECO:0000313" key="3">
    <source>
        <dbReference type="Proteomes" id="UP001519504"/>
    </source>
</evidence>
<feature type="domain" description="N-acetyltransferase" evidence="1">
    <location>
        <begin position="16"/>
        <end position="167"/>
    </location>
</feature>
<dbReference type="InterPro" id="IPR000182">
    <property type="entry name" value="GNAT_dom"/>
</dbReference>
<proteinExistence type="predicted"/>
<evidence type="ECO:0000313" key="2">
    <source>
        <dbReference type="EMBL" id="MBS9339232.1"/>
    </source>
</evidence>
<dbReference type="Gene3D" id="3.40.630.30">
    <property type="match status" value="1"/>
</dbReference>
<sequence length="167" mass="19079">MKTFDSPAGLVQIKPVQVKYAAPLFQAIVDSRKELSEFLPWAKEQTLQDTKDYLYQCKSTVYRKQPLTFAIIIAGRPSGIVNLDGVDPDESSVEIGYWLGSDFYNLGIMTQVVEQMKDYVFSKLGLEWITLKAKHENIASQRVAEKTGFKEIAHDDVFITYEFEQLK</sequence>
<keyword evidence="3" id="KW-1185">Reference proteome</keyword>
<accession>A0ABS5R1V9</accession>
<dbReference type="InterPro" id="IPR016181">
    <property type="entry name" value="Acyl_CoA_acyltransferase"/>
</dbReference>
<reference evidence="2 3" key="1">
    <citation type="submission" date="2020-02" db="EMBL/GenBank/DDBJ databases">
        <title>Fructobacillus sp. isolated from paper mulberry of Taiwan.</title>
        <authorList>
            <person name="Lin S.-T."/>
        </authorList>
    </citation>
    <scope>NUCLEOTIDE SEQUENCE [LARGE SCALE GENOMIC DNA]</scope>
    <source>
        <strain evidence="2 3">M2-14</strain>
    </source>
</reference>
<name>A0ABS5R1V9_9LACO</name>
<dbReference type="PANTHER" id="PTHR43441:SF11">
    <property type="entry name" value="RIBOSOMAL-PROTEIN-SERINE ACETYLTRANSFERASE"/>
    <property type="match status" value="1"/>
</dbReference>
<dbReference type="RefSeq" id="WP_213809510.1">
    <property type="nucleotide sequence ID" value="NZ_JAAMFK010000011.1"/>
</dbReference>
<dbReference type="PANTHER" id="PTHR43441">
    <property type="entry name" value="RIBOSOMAL-PROTEIN-SERINE ACETYLTRANSFERASE"/>
    <property type="match status" value="1"/>
</dbReference>
<dbReference type="SUPFAM" id="SSF55729">
    <property type="entry name" value="Acyl-CoA N-acyltransferases (Nat)"/>
    <property type="match status" value="1"/>
</dbReference>